<protein>
    <recommendedName>
        <fullName evidence="2">DUF2173 family protein</fullName>
    </recommendedName>
</protein>
<dbReference type="PIRSF" id="PIRSF006821">
    <property type="entry name" value="UCP006821"/>
    <property type="match status" value="1"/>
</dbReference>
<proteinExistence type="predicted"/>
<reference evidence="1" key="1">
    <citation type="submission" date="2018-06" db="EMBL/GenBank/DDBJ databases">
        <authorList>
            <person name="Zhirakovskaya E."/>
        </authorList>
    </citation>
    <scope>NUCLEOTIDE SEQUENCE</scope>
</reference>
<dbReference type="EMBL" id="UOFN01000135">
    <property type="protein sequence ID" value="VAW80919.1"/>
    <property type="molecule type" value="Genomic_DNA"/>
</dbReference>
<dbReference type="InterPro" id="IPR018685">
    <property type="entry name" value="DUF2173"/>
</dbReference>
<name>A0A3B0Z3A4_9ZZZZ</name>
<sequence>MSSLENLMALQGAAAAFEFSDTGELTNHSISDDSDLTADALDLLAHVFVANIAIATMQARGWEKTTGQGGFYPVQGFSLVGLEWSAVGNGHRGVVLRNNDCDFEAAYAALDR</sequence>
<accession>A0A3B0Z3A4</accession>
<dbReference type="Pfam" id="PF09941">
    <property type="entry name" value="DUF2173"/>
    <property type="match status" value="1"/>
</dbReference>
<evidence type="ECO:0000313" key="1">
    <source>
        <dbReference type="EMBL" id="VAW80919.1"/>
    </source>
</evidence>
<evidence type="ECO:0008006" key="2">
    <source>
        <dbReference type="Google" id="ProtNLM"/>
    </source>
</evidence>
<gene>
    <name evidence="1" type="ORF">MNBD_GAMMA15-2203</name>
</gene>
<organism evidence="1">
    <name type="scientific">hydrothermal vent metagenome</name>
    <dbReference type="NCBI Taxonomy" id="652676"/>
    <lineage>
        <taxon>unclassified sequences</taxon>
        <taxon>metagenomes</taxon>
        <taxon>ecological metagenomes</taxon>
    </lineage>
</organism>
<dbReference type="AlphaFoldDB" id="A0A3B0Z3A4"/>